<proteinExistence type="predicted"/>
<keyword evidence="1" id="KW-0732">Signal</keyword>
<reference evidence="2 3" key="1">
    <citation type="submission" date="2020-08" db="EMBL/GenBank/DDBJ databases">
        <title>Genomic Encyclopedia of Type Strains, Phase IV (KMG-IV): sequencing the most valuable type-strain genomes for metagenomic binning, comparative biology and taxonomic classification.</title>
        <authorList>
            <person name="Goeker M."/>
        </authorList>
    </citation>
    <scope>NUCLEOTIDE SEQUENCE [LARGE SCALE GENOMIC DNA]</scope>
    <source>
        <strain evidence="2 3">DSM 101791</strain>
    </source>
</reference>
<dbReference type="InterPro" id="IPR046172">
    <property type="entry name" value="DUF6174"/>
</dbReference>
<evidence type="ECO:0000256" key="1">
    <source>
        <dbReference type="SAM" id="SignalP"/>
    </source>
</evidence>
<dbReference type="RefSeq" id="WP_184029813.1">
    <property type="nucleotide sequence ID" value="NZ_JACHFN010000009.1"/>
</dbReference>
<feature type="chain" id="PRO_5031080791" description="Lipoprotein" evidence="1">
    <location>
        <begin position="24"/>
        <end position="177"/>
    </location>
</feature>
<dbReference type="Pfam" id="PF19671">
    <property type="entry name" value="DUF6174"/>
    <property type="match status" value="1"/>
</dbReference>
<dbReference type="EMBL" id="JACHFN010000009">
    <property type="protein sequence ID" value="MBB5235112.1"/>
    <property type="molecule type" value="Genomic_DNA"/>
</dbReference>
<keyword evidence="3" id="KW-1185">Reference proteome</keyword>
<sequence>MNQSAGWLGTVLGLMLLAGGAQAGGAGEPPPAVPGASAGCVPGYVRPDFAALERELNAARARWRAAGVRDYRYDFRQVAAPVLFPTVRVTVRGGAVRDVVLVAGQTGEPSAQARATVEERFVQIAQALAFQRAQPCPAVEVTYDREDGHPTRLSTAPRDLNVADGDGEWTLTNFTRP</sequence>
<evidence type="ECO:0000313" key="3">
    <source>
        <dbReference type="Proteomes" id="UP000525389"/>
    </source>
</evidence>
<protein>
    <recommendedName>
        <fullName evidence="4">Lipoprotein</fullName>
    </recommendedName>
</protein>
<feature type="signal peptide" evidence="1">
    <location>
        <begin position="1"/>
        <end position="23"/>
    </location>
</feature>
<organism evidence="2 3">
    <name type="scientific">Deinococcus budaensis</name>
    <dbReference type="NCBI Taxonomy" id="1665626"/>
    <lineage>
        <taxon>Bacteria</taxon>
        <taxon>Thermotogati</taxon>
        <taxon>Deinococcota</taxon>
        <taxon>Deinococci</taxon>
        <taxon>Deinococcales</taxon>
        <taxon>Deinococcaceae</taxon>
        <taxon>Deinococcus</taxon>
    </lineage>
</organism>
<dbReference type="Proteomes" id="UP000525389">
    <property type="component" value="Unassembled WGS sequence"/>
</dbReference>
<gene>
    <name evidence="2" type="ORF">HNQ09_002560</name>
</gene>
<comment type="caution">
    <text evidence="2">The sequence shown here is derived from an EMBL/GenBank/DDBJ whole genome shotgun (WGS) entry which is preliminary data.</text>
</comment>
<accession>A0A7W8GG84</accession>
<evidence type="ECO:0000313" key="2">
    <source>
        <dbReference type="EMBL" id="MBB5235112.1"/>
    </source>
</evidence>
<name>A0A7W8GG84_9DEIO</name>
<evidence type="ECO:0008006" key="4">
    <source>
        <dbReference type="Google" id="ProtNLM"/>
    </source>
</evidence>
<dbReference type="AlphaFoldDB" id="A0A7W8GG84"/>